<dbReference type="InterPro" id="IPR024370">
    <property type="entry name" value="PBP_domain"/>
</dbReference>
<dbReference type="Proteomes" id="UP000717634">
    <property type="component" value="Unassembled WGS sequence"/>
</dbReference>
<evidence type="ECO:0000256" key="1">
    <source>
        <dbReference type="ARBA" id="ARBA00022729"/>
    </source>
</evidence>
<evidence type="ECO:0000313" key="4">
    <source>
        <dbReference type="Proteomes" id="UP000717634"/>
    </source>
</evidence>
<organism evidence="3 4">
    <name type="scientific">Hymenobacter artigasi</name>
    <dbReference type="NCBI Taxonomy" id="2719616"/>
    <lineage>
        <taxon>Bacteria</taxon>
        <taxon>Pseudomonadati</taxon>
        <taxon>Bacteroidota</taxon>
        <taxon>Cytophagia</taxon>
        <taxon>Cytophagales</taxon>
        <taxon>Hymenobacteraceae</taxon>
        <taxon>Hymenobacter</taxon>
    </lineage>
</organism>
<dbReference type="EMBL" id="JAAVTK010000001">
    <property type="protein sequence ID" value="NKI87555.1"/>
    <property type="molecule type" value="Genomic_DNA"/>
</dbReference>
<gene>
    <name evidence="3" type="ORF">HBN54_000134</name>
</gene>
<accession>A0ABX1HC71</accession>
<feature type="domain" description="PBP" evidence="2">
    <location>
        <begin position="53"/>
        <end position="325"/>
    </location>
</feature>
<dbReference type="InterPro" id="IPR050811">
    <property type="entry name" value="Phosphate_ABC_transporter"/>
</dbReference>
<name>A0ABX1HC71_9BACT</name>
<protein>
    <submittedName>
        <fullName evidence="3">Phosphate transport system substrate-binding protein</fullName>
    </submittedName>
</protein>
<reference evidence="3 4" key="1">
    <citation type="submission" date="2020-03" db="EMBL/GenBank/DDBJ databases">
        <title>Genomic Encyclopedia of Type Strains, Phase IV (KMG-V): Genome sequencing to study the core and pangenomes of soil and plant-associated prokaryotes.</title>
        <authorList>
            <person name="Whitman W."/>
        </authorList>
    </citation>
    <scope>NUCLEOTIDE SEQUENCE [LARGE SCALE GENOMIC DNA]</scope>
    <source>
        <strain evidence="3 4">1B</strain>
    </source>
</reference>
<comment type="caution">
    <text evidence="3">The sequence shown here is derived from an EMBL/GenBank/DDBJ whole genome shotgun (WGS) entry which is preliminary data.</text>
</comment>
<keyword evidence="4" id="KW-1185">Reference proteome</keyword>
<keyword evidence="1" id="KW-0732">Signal</keyword>
<dbReference type="PANTHER" id="PTHR30570:SF1">
    <property type="entry name" value="PHOSPHATE-BINDING PROTEIN PSTS"/>
    <property type="match status" value="1"/>
</dbReference>
<evidence type="ECO:0000313" key="3">
    <source>
        <dbReference type="EMBL" id="NKI87555.1"/>
    </source>
</evidence>
<dbReference type="RefSeq" id="WP_235955328.1">
    <property type="nucleotide sequence ID" value="NZ_JAAVTK010000001.1"/>
</dbReference>
<dbReference type="Gene3D" id="3.40.190.10">
    <property type="entry name" value="Periplasmic binding protein-like II"/>
    <property type="match status" value="2"/>
</dbReference>
<dbReference type="Pfam" id="PF12849">
    <property type="entry name" value="PBP_like_2"/>
    <property type="match status" value="1"/>
</dbReference>
<dbReference type="SUPFAM" id="SSF53850">
    <property type="entry name" value="Periplasmic binding protein-like II"/>
    <property type="match status" value="1"/>
</dbReference>
<dbReference type="PANTHER" id="PTHR30570">
    <property type="entry name" value="PERIPLASMIC PHOSPHATE BINDING COMPONENT OF PHOSPHATE ABC TRANSPORTER"/>
    <property type="match status" value="1"/>
</dbReference>
<sequence length="352" mass="37898">MGWSVLAGATRLIFAKKPFLTIMIKRAHFLTAGATVLAGALAIASCNGPGSPGAQDTTTSGNVAVSVDETFAPILQAQIDTFSKLYPNAHVKMSFQPEEKVMLDLINDKVKLAVVSRELNAEEQADFAKQTIVPRTIRIGIDGLAIVLNRSNPDSLLTVAQLADIFTGKTSSWNQISGKKGLSAINVVFDANRSSTTRFVLDSVTHGTPLTSRVFAATSNPALLDYVATHPSAIGVVGVNWISDRDDPTAMTFANKVRVASITSRPNPKPNDYIQPYQAYLAEKTPEQLAQDPDLQNYPLRRNLYVISREARAGLGTGFASFVAGKNGQLIFQKSGLLPAQMQARIITTPKL</sequence>
<evidence type="ECO:0000259" key="2">
    <source>
        <dbReference type="Pfam" id="PF12849"/>
    </source>
</evidence>
<proteinExistence type="predicted"/>